<keyword evidence="7" id="KW-0687">Ribonucleoprotein</keyword>
<evidence type="ECO:0000313" key="13">
    <source>
        <dbReference type="Proteomes" id="UP000886611"/>
    </source>
</evidence>
<dbReference type="Gene3D" id="3.30.70.1820">
    <property type="entry name" value="L1 transposable element, RRM domain"/>
    <property type="match status" value="1"/>
</dbReference>
<feature type="region of interest" description="Disordered" evidence="10">
    <location>
        <begin position="31"/>
        <end position="61"/>
    </location>
</feature>
<name>A0A8X7XD33_POLSE</name>
<keyword evidence="6" id="KW-0539">Nucleus</keyword>
<dbReference type="PANTHER" id="PTHR22851:SF0">
    <property type="entry name" value="DDB1- AND CUL4-ASSOCIATED FACTOR 13"/>
    <property type="match status" value="1"/>
</dbReference>
<accession>A0A8X7XD33</accession>
<dbReference type="InterPro" id="IPR001680">
    <property type="entry name" value="WD40_rpt"/>
</dbReference>
<dbReference type="InterPro" id="IPR051733">
    <property type="entry name" value="WD_repeat_DCAF13/WDSOF1"/>
</dbReference>
<feature type="region of interest" description="Disordered" evidence="10">
    <location>
        <begin position="623"/>
        <end position="649"/>
    </location>
</feature>
<keyword evidence="4 8" id="KW-0853">WD repeat</keyword>
<dbReference type="FunFam" id="2.130.10.10:FF:000132">
    <property type="entry name" value="DDB1- and CUL4-associated factor 13"/>
    <property type="match status" value="1"/>
</dbReference>
<dbReference type="Pfam" id="PF04158">
    <property type="entry name" value="Sof1"/>
    <property type="match status" value="1"/>
</dbReference>
<feature type="coiled-coil region" evidence="9">
    <location>
        <begin position="90"/>
        <end position="145"/>
    </location>
</feature>
<dbReference type="InterPro" id="IPR007287">
    <property type="entry name" value="Sof1"/>
</dbReference>
<evidence type="ECO:0000256" key="7">
    <source>
        <dbReference type="ARBA" id="ARBA00023274"/>
    </source>
</evidence>
<sequence length="649" mass="73337">MNSEDSEENLETLQEYIDRYFEAIVMKKHQNTLSPAKDGTPSSKRTRPADSPGSTSPTGKDFANILDSIDQRLSSFDARLSLVEILHCEFKSLRESLEFSQQQVETLAAENASLRDSVKSLKEHMTHLNEENKKIKETIIDLQARSMRDNLVFSGIPESAEEDTEATVKTFIKTHLKIPEDSVRNIRFERIHRLGAKRPGAQRLLPRNYDPSLHPFDVPREYTRALNATKLERVFAKPFVASLDGHRDGINCMAKHNRSLSTLLSGACDGEVGDDKIIKHWSMEGQLNGAQEEPLNTILGKTVYTGIDHHWSDGIFATCSQQVDIWDEHRSSPIRSFSWGADSITSVKFNLSETHVLASCASDRSIIVYDMRQATPLKKVIMDMRTNALCWNPMEAFIFTSANEDYNLYTFDMRYLDTPVKVHMDHVSAVLDVDYSPTGKEFVSASFDKSIRIFPADSGRSREVYHTKRMQHVICVKWSMDNKYILSGSDEMNIRLWKANASEKLGVLTPREKAAFNYNQKLKDKFQHHPQIRRISRHRHLPKPIFSQIKEARIMKEARRRKFCPLPPNCSSRMEGCSPFYIHPDELQVPPNDLLTALPGVAEVPAVHSEALRVSLVFAPPSTSRCGGSAEGQGSSGIWAPPGSDHGPL</sequence>
<feature type="non-terminal residue" evidence="12">
    <location>
        <position position="649"/>
    </location>
</feature>
<dbReference type="Gene3D" id="2.130.10.10">
    <property type="entry name" value="YVTN repeat-like/Quinoprotein amine dehydrogenase"/>
    <property type="match status" value="1"/>
</dbReference>
<evidence type="ECO:0000313" key="12">
    <source>
        <dbReference type="EMBL" id="KAG2465099.1"/>
    </source>
</evidence>
<dbReference type="GO" id="GO:0000462">
    <property type="term" value="P:maturation of SSU-rRNA from tricistronic rRNA transcript (SSU-rRNA, 5.8S rRNA, LSU-rRNA)"/>
    <property type="evidence" value="ECO:0007669"/>
    <property type="project" value="TreeGrafter"/>
</dbReference>
<evidence type="ECO:0000256" key="3">
    <source>
        <dbReference type="ARBA" id="ARBA00022552"/>
    </source>
</evidence>
<feature type="domain" description="Sof1-like protein" evidence="11">
    <location>
        <begin position="499"/>
        <end position="562"/>
    </location>
</feature>
<keyword evidence="13" id="KW-1185">Reference proteome</keyword>
<dbReference type="PANTHER" id="PTHR22851">
    <property type="entry name" value="U3 SMALL NUCLEOLAR RNA U3 SNORNA ASSOCIATED PROTEIN"/>
    <property type="match status" value="1"/>
</dbReference>
<reference evidence="12 13" key="1">
    <citation type="journal article" date="2021" name="Cell">
        <title>Tracing the genetic footprints of vertebrate landing in non-teleost ray-finned fishes.</title>
        <authorList>
            <person name="Bi X."/>
            <person name="Wang K."/>
            <person name="Yang L."/>
            <person name="Pan H."/>
            <person name="Jiang H."/>
            <person name="Wei Q."/>
            <person name="Fang M."/>
            <person name="Yu H."/>
            <person name="Zhu C."/>
            <person name="Cai Y."/>
            <person name="He Y."/>
            <person name="Gan X."/>
            <person name="Zeng H."/>
            <person name="Yu D."/>
            <person name="Zhu Y."/>
            <person name="Jiang H."/>
            <person name="Qiu Q."/>
            <person name="Yang H."/>
            <person name="Zhang Y.E."/>
            <person name="Wang W."/>
            <person name="Zhu M."/>
            <person name="He S."/>
            <person name="Zhang G."/>
        </authorList>
    </citation>
    <scope>NUCLEOTIDE SEQUENCE [LARGE SCALE GENOMIC DNA]</scope>
    <source>
        <strain evidence="12">Bchr_013</strain>
    </source>
</reference>
<evidence type="ECO:0000256" key="1">
    <source>
        <dbReference type="ARBA" id="ARBA00004604"/>
    </source>
</evidence>
<dbReference type="SUPFAM" id="SSF50978">
    <property type="entry name" value="WD40 repeat-like"/>
    <property type="match status" value="1"/>
</dbReference>
<evidence type="ECO:0000256" key="2">
    <source>
        <dbReference type="ARBA" id="ARBA00005649"/>
    </source>
</evidence>
<dbReference type="Proteomes" id="UP000886611">
    <property type="component" value="Unassembled WGS sequence"/>
</dbReference>
<feature type="repeat" description="WD" evidence="8">
    <location>
        <begin position="423"/>
        <end position="464"/>
    </location>
</feature>
<dbReference type="SMART" id="SM00320">
    <property type="entry name" value="WD40"/>
    <property type="match status" value="5"/>
</dbReference>
<feature type="non-terminal residue" evidence="12">
    <location>
        <position position="1"/>
    </location>
</feature>
<dbReference type="InterPro" id="IPR015943">
    <property type="entry name" value="WD40/YVTN_repeat-like_dom_sf"/>
</dbReference>
<dbReference type="GO" id="GO:0032040">
    <property type="term" value="C:small-subunit processome"/>
    <property type="evidence" value="ECO:0007669"/>
    <property type="project" value="TreeGrafter"/>
</dbReference>
<evidence type="ECO:0000256" key="8">
    <source>
        <dbReference type="PROSITE-ProRule" id="PRU00221"/>
    </source>
</evidence>
<dbReference type="Gene3D" id="1.20.5.170">
    <property type="match status" value="1"/>
</dbReference>
<proteinExistence type="inferred from homology"/>
<evidence type="ECO:0000256" key="10">
    <source>
        <dbReference type="SAM" id="MobiDB-lite"/>
    </source>
</evidence>
<organism evidence="12 13">
    <name type="scientific">Polypterus senegalus</name>
    <name type="common">Senegal bichir</name>
    <dbReference type="NCBI Taxonomy" id="55291"/>
    <lineage>
        <taxon>Eukaryota</taxon>
        <taxon>Metazoa</taxon>
        <taxon>Chordata</taxon>
        <taxon>Craniata</taxon>
        <taxon>Vertebrata</taxon>
        <taxon>Euteleostomi</taxon>
        <taxon>Actinopterygii</taxon>
        <taxon>Polypteriformes</taxon>
        <taxon>Polypteridae</taxon>
        <taxon>Polypterus</taxon>
    </lineage>
</organism>
<dbReference type="InterPro" id="IPR036322">
    <property type="entry name" value="WD40_repeat_dom_sf"/>
</dbReference>
<comment type="similarity">
    <text evidence="2">Belongs to the WD repeat DCAF13/WDSOF1 family.</text>
</comment>
<evidence type="ECO:0000256" key="6">
    <source>
        <dbReference type="ARBA" id="ARBA00023242"/>
    </source>
</evidence>
<protein>
    <submittedName>
        <fullName evidence="12">DCA13 factor</fullName>
    </submittedName>
</protein>
<keyword evidence="3" id="KW-0698">rRNA processing</keyword>
<evidence type="ECO:0000256" key="5">
    <source>
        <dbReference type="ARBA" id="ARBA00022737"/>
    </source>
</evidence>
<evidence type="ECO:0000259" key="11">
    <source>
        <dbReference type="Pfam" id="PF04158"/>
    </source>
</evidence>
<gene>
    <name evidence="12" type="primary">Dcaf13</name>
    <name evidence="12" type="ORF">GTO96_0009633</name>
</gene>
<dbReference type="EMBL" id="JAATIS010002524">
    <property type="protein sequence ID" value="KAG2465099.1"/>
    <property type="molecule type" value="Genomic_DNA"/>
</dbReference>
<keyword evidence="5" id="KW-0677">Repeat</keyword>
<evidence type="ECO:0000256" key="4">
    <source>
        <dbReference type="ARBA" id="ARBA00022574"/>
    </source>
</evidence>
<keyword evidence="9" id="KW-0175">Coiled coil</keyword>
<dbReference type="PROSITE" id="PS50082">
    <property type="entry name" value="WD_REPEATS_2"/>
    <property type="match status" value="2"/>
</dbReference>
<comment type="subcellular location">
    <subcellularLocation>
        <location evidence="1">Nucleus</location>
        <location evidence="1">Nucleolus</location>
    </subcellularLocation>
</comment>
<comment type="caution">
    <text evidence="12">The sequence shown here is derived from an EMBL/GenBank/DDBJ whole genome shotgun (WGS) entry which is preliminary data.</text>
</comment>
<dbReference type="AlphaFoldDB" id="A0A8X7XD33"/>
<feature type="repeat" description="WD" evidence="8">
    <location>
        <begin position="466"/>
        <end position="507"/>
    </location>
</feature>
<dbReference type="Pfam" id="PF00400">
    <property type="entry name" value="WD40"/>
    <property type="match status" value="4"/>
</dbReference>
<evidence type="ECO:0000256" key="9">
    <source>
        <dbReference type="SAM" id="Coils"/>
    </source>
</evidence>